<dbReference type="VEuPathDB" id="VectorBase:GAUT047366"/>
<accession>A0A1A9VTT6</accession>
<feature type="signal peptide" evidence="1">
    <location>
        <begin position="1"/>
        <end position="20"/>
    </location>
</feature>
<evidence type="ECO:0000256" key="1">
    <source>
        <dbReference type="SAM" id="SignalP"/>
    </source>
</evidence>
<keyword evidence="3" id="KW-1185">Reference proteome</keyword>
<reference evidence="2" key="1">
    <citation type="submission" date="2020-05" db="UniProtKB">
        <authorList>
            <consortium name="EnsemblMetazoa"/>
        </authorList>
    </citation>
    <scope>IDENTIFICATION</scope>
    <source>
        <strain evidence="2">TTRI</strain>
    </source>
</reference>
<keyword evidence="1" id="KW-0732">Signal</keyword>
<dbReference type="EnsemblMetazoa" id="GAUT047366-RA">
    <property type="protein sequence ID" value="GAUT047366-PA"/>
    <property type="gene ID" value="GAUT047366"/>
</dbReference>
<evidence type="ECO:0000313" key="2">
    <source>
        <dbReference type="EnsemblMetazoa" id="GAUT047366-PA"/>
    </source>
</evidence>
<dbReference type="AlphaFoldDB" id="A0A1A9VTT6"/>
<proteinExistence type="predicted"/>
<sequence>MMDFLLCLSALSYYLPPVVSMHTHYDLKICLGVELFHVCEHYTLRLQLKTSKQQQSIGGKEGNLIRHDVIKTQFILTYTLGYWLLKLYAMITGQYWSSDNPLQ</sequence>
<name>A0A1A9VTT6_GLOAU</name>
<dbReference type="Proteomes" id="UP000078200">
    <property type="component" value="Unassembled WGS sequence"/>
</dbReference>
<evidence type="ECO:0000313" key="3">
    <source>
        <dbReference type="Proteomes" id="UP000078200"/>
    </source>
</evidence>
<protein>
    <submittedName>
        <fullName evidence="2">Uncharacterized protein</fullName>
    </submittedName>
</protein>
<organism evidence="2 3">
    <name type="scientific">Glossina austeni</name>
    <name type="common">Savannah tsetse fly</name>
    <dbReference type="NCBI Taxonomy" id="7395"/>
    <lineage>
        <taxon>Eukaryota</taxon>
        <taxon>Metazoa</taxon>
        <taxon>Ecdysozoa</taxon>
        <taxon>Arthropoda</taxon>
        <taxon>Hexapoda</taxon>
        <taxon>Insecta</taxon>
        <taxon>Pterygota</taxon>
        <taxon>Neoptera</taxon>
        <taxon>Endopterygota</taxon>
        <taxon>Diptera</taxon>
        <taxon>Brachycera</taxon>
        <taxon>Muscomorpha</taxon>
        <taxon>Hippoboscoidea</taxon>
        <taxon>Glossinidae</taxon>
        <taxon>Glossina</taxon>
    </lineage>
</organism>
<feature type="chain" id="PRO_5008399645" evidence="1">
    <location>
        <begin position="21"/>
        <end position="103"/>
    </location>
</feature>